<proteinExistence type="predicted"/>
<evidence type="ECO:0000313" key="1">
    <source>
        <dbReference type="EMBL" id="CAB4285928.1"/>
    </source>
</evidence>
<gene>
    <name evidence="1" type="ORF">CURHAP_LOCUS42054</name>
</gene>
<evidence type="ECO:0000313" key="2">
    <source>
        <dbReference type="Proteomes" id="UP000507222"/>
    </source>
</evidence>
<protein>
    <submittedName>
        <fullName evidence="1">Uncharacterized protein</fullName>
    </submittedName>
</protein>
<dbReference type="AlphaFoldDB" id="A0A6J5VJ30"/>
<name>A0A6J5VJ30_PRUAR</name>
<sequence length="103" mass="12020">MMVNASKLTGRNDVTLEMDLKKVTYYFEIEHCHSTIGFNYYNNADHDARNEMVESVFDRKLFITTFHRKKGKYYGLGKFAEPLILTRSRRAPLWCGICFGANI</sequence>
<organism evidence="1 2">
    <name type="scientific">Prunus armeniaca</name>
    <name type="common">Apricot</name>
    <name type="synonym">Armeniaca vulgaris</name>
    <dbReference type="NCBI Taxonomy" id="36596"/>
    <lineage>
        <taxon>Eukaryota</taxon>
        <taxon>Viridiplantae</taxon>
        <taxon>Streptophyta</taxon>
        <taxon>Embryophyta</taxon>
        <taxon>Tracheophyta</taxon>
        <taxon>Spermatophyta</taxon>
        <taxon>Magnoliopsida</taxon>
        <taxon>eudicotyledons</taxon>
        <taxon>Gunneridae</taxon>
        <taxon>Pentapetalae</taxon>
        <taxon>rosids</taxon>
        <taxon>fabids</taxon>
        <taxon>Rosales</taxon>
        <taxon>Rosaceae</taxon>
        <taxon>Amygdaloideae</taxon>
        <taxon>Amygdaleae</taxon>
        <taxon>Prunus</taxon>
    </lineage>
</organism>
<dbReference type="EMBL" id="CAEKDK010000007">
    <property type="protein sequence ID" value="CAB4285928.1"/>
    <property type="molecule type" value="Genomic_DNA"/>
</dbReference>
<reference evidence="1 2" key="1">
    <citation type="submission" date="2020-05" db="EMBL/GenBank/DDBJ databases">
        <authorList>
            <person name="Campoy J."/>
            <person name="Schneeberger K."/>
            <person name="Spophaly S."/>
        </authorList>
    </citation>
    <scope>NUCLEOTIDE SEQUENCE [LARGE SCALE GENOMIC DNA]</scope>
    <source>
        <strain evidence="1">PruArmRojPasFocal</strain>
    </source>
</reference>
<dbReference type="Proteomes" id="UP000507222">
    <property type="component" value="Unassembled WGS sequence"/>
</dbReference>
<accession>A0A6J5VJ30</accession>